<dbReference type="EMBL" id="CP099489">
    <property type="protein sequence ID" value="USQ80008.1"/>
    <property type="molecule type" value="Genomic_DNA"/>
</dbReference>
<keyword evidence="5 6" id="KW-0472">Membrane</keyword>
<dbReference type="Pfam" id="PF01810">
    <property type="entry name" value="LysE"/>
    <property type="match status" value="1"/>
</dbReference>
<feature type="transmembrane region" description="Helical" evidence="6">
    <location>
        <begin position="6"/>
        <end position="26"/>
    </location>
</feature>
<protein>
    <submittedName>
        <fullName evidence="7">LysE family transporter</fullName>
    </submittedName>
</protein>
<evidence type="ECO:0000313" key="7">
    <source>
        <dbReference type="EMBL" id="USQ80008.1"/>
    </source>
</evidence>
<sequence length="204" mass="20454">MTWPLLSGLISVSVILALTPGPDTLLTLRCGARSATAGYRYAAGAAAGIVVWSLFALTGLRLALDAWPHLLPTVTAVGGLLILVLGLLALRNGLRHHTSGAALAPPSRPLAVGLASSLTNPKTGLIFLAAFPRVLPAELTVGSAVVVPAIAAGSVGLWLVVLASVAGRGRVGRVLTGSAFEILSGLVLAGMGALALVEGLSHAV</sequence>
<gene>
    <name evidence="7" type="ORF">NF556_20885</name>
</gene>
<feature type="transmembrane region" description="Helical" evidence="6">
    <location>
        <begin position="110"/>
        <end position="131"/>
    </location>
</feature>
<evidence type="ECO:0000256" key="3">
    <source>
        <dbReference type="ARBA" id="ARBA00022692"/>
    </source>
</evidence>
<dbReference type="InterPro" id="IPR001123">
    <property type="entry name" value="LeuE-type"/>
</dbReference>
<reference evidence="7" key="1">
    <citation type="submission" date="2022-06" db="EMBL/GenBank/DDBJ databases">
        <title>Ornithinimicrobium HY1793.</title>
        <authorList>
            <person name="Huang Y."/>
        </authorList>
    </citation>
    <scope>NUCLEOTIDE SEQUENCE</scope>
    <source>
        <strain evidence="7">HY1793</strain>
    </source>
</reference>
<feature type="transmembrane region" description="Helical" evidence="6">
    <location>
        <begin position="178"/>
        <end position="197"/>
    </location>
</feature>
<evidence type="ECO:0000256" key="1">
    <source>
        <dbReference type="ARBA" id="ARBA00004651"/>
    </source>
</evidence>
<keyword evidence="3 6" id="KW-0812">Transmembrane</keyword>
<keyword evidence="8" id="KW-1185">Reference proteome</keyword>
<evidence type="ECO:0000256" key="5">
    <source>
        <dbReference type="ARBA" id="ARBA00023136"/>
    </source>
</evidence>
<keyword evidence="4 6" id="KW-1133">Transmembrane helix</keyword>
<dbReference type="PANTHER" id="PTHR30086">
    <property type="entry name" value="ARGININE EXPORTER PROTEIN ARGO"/>
    <property type="match status" value="1"/>
</dbReference>
<evidence type="ECO:0000256" key="4">
    <source>
        <dbReference type="ARBA" id="ARBA00022989"/>
    </source>
</evidence>
<keyword evidence="2" id="KW-1003">Cell membrane</keyword>
<proteinExistence type="predicted"/>
<accession>A0ABY4YTA4</accession>
<dbReference type="RefSeq" id="WP_252593254.1">
    <property type="nucleotide sequence ID" value="NZ_CP099489.1"/>
</dbReference>
<feature type="transmembrane region" description="Helical" evidence="6">
    <location>
        <begin position="70"/>
        <end position="90"/>
    </location>
</feature>
<evidence type="ECO:0000256" key="2">
    <source>
        <dbReference type="ARBA" id="ARBA00022475"/>
    </source>
</evidence>
<feature type="transmembrane region" description="Helical" evidence="6">
    <location>
        <begin position="38"/>
        <end position="64"/>
    </location>
</feature>
<evidence type="ECO:0000313" key="8">
    <source>
        <dbReference type="Proteomes" id="UP001056455"/>
    </source>
</evidence>
<name>A0ABY4YTA4_9MICO</name>
<feature type="transmembrane region" description="Helical" evidence="6">
    <location>
        <begin position="143"/>
        <end position="166"/>
    </location>
</feature>
<organism evidence="7 8">
    <name type="scientific">Ornithinimicrobium faecis</name>
    <dbReference type="NCBI Taxonomy" id="2934158"/>
    <lineage>
        <taxon>Bacteria</taxon>
        <taxon>Bacillati</taxon>
        <taxon>Actinomycetota</taxon>
        <taxon>Actinomycetes</taxon>
        <taxon>Micrococcales</taxon>
        <taxon>Ornithinimicrobiaceae</taxon>
        <taxon>Ornithinimicrobium</taxon>
    </lineage>
</organism>
<comment type="subcellular location">
    <subcellularLocation>
        <location evidence="1">Cell membrane</location>
        <topology evidence="1">Multi-pass membrane protein</topology>
    </subcellularLocation>
</comment>
<evidence type="ECO:0000256" key="6">
    <source>
        <dbReference type="SAM" id="Phobius"/>
    </source>
</evidence>
<dbReference type="Proteomes" id="UP001056455">
    <property type="component" value="Chromosome"/>
</dbReference>
<dbReference type="PANTHER" id="PTHR30086:SF20">
    <property type="entry name" value="ARGININE EXPORTER PROTEIN ARGO-RELATED"/>
    <property type="match status" value="1"/>
</dbReference>